<evidence type="ECO:0000313" key="2">
    <source>
        <dbReference type="EMBL" id="MFM9413300.1"/>
    </source>
</evidence>
<dbReference type="InterPro" id="IPR022496">
    <property type="entry name" value="T6A_TsaB"/>
</dbReference>
<accession>A0ABW9GXV1</accession>
<gene>
    <name evidence="2" type="primary">tsaB</name>
    <name evidence="2" type="ORF">ACKQTC_02825</name>
</gene>
<keyword evidence="3" id="KW-1185">Reference proteome</keyword>
<dbReference type="RefSeq" id="WP_408976911.1">
    <property type="nucleotide sequence ID" value="NZ_JBJUVG010000002.1"/>
</dbReference>
<dbReference type="Gene3D" id="3.30.420.40">
    <property type="match status" value="2"/>
</dbReference>
<sequence length="237" mass="25034">MYILALDTSSITGSVAIWADGQVRAEIFLNTGLTHSEQAMPMVDRALGLTGADIGTIDAIAVTSGPGSFTGLRIGLATAKALAQGLGVPIATKTSLEVLASGQLPYVGYICPILNARRKEVYTAIYQAEGDGMIRVAGPQAISLAALLEEVGEDRVLFCGDGIDVYGAAIQAAMGDQAFFASGLNRYVRAGALAEILAPIFMAGQGQTYLDIEPFYLRQSEAVLNWEKRHPGESLYD</sequence>
<dbReference type="Proteomes" id="UP001631949">
    <property type="component" value="Unassembled WGS sequence"/>
</dbReference>
<dbReference type="SUPFAM" id="SSF53067">
    <property type="entry name" value="Actin-like ATPase domain"/>
    <property type="match status" value="2"/>
</dbReference>
<evidence type="ECO:0000313" key="3">
    <source>
        <dbReference type="Proteomes" id="UP001631949"/>
    </source>
</evidence>
<protein>
    <submittedName>
        <fullName evidence="2">tRNA (Adenosine(37)-N6)-threonylcarbamoyltransferase complex dimerization subunit type 1 TsaB</fullName>
        <ecNumber evidence="2">2.3.1.234</ecNumber>
    </submittedName>
</protein>
<name>A0ABW9GXV1_9FIRM</name>
<reference evidence="2 3" key="1">
    <citation type="journal article" date="2016" name="Int. J. Syst. Evol. Microbiol.">
        <title>Peptococcus simiae sp. nov., isolated from rhesus macaque faeces and emended description of the genus Peptococcus.</title>
        <authorList>
            <person name="Shkoporov A.N."/>
            <person name="Efimov B.A."/>
            <person name="Kondova I."/>
            <person name="Ouwerling B."/>
            <person name="Chaplin A.V."/>
            <person name="Shcherbakova V.A."/>
            <person name="Langermans J.A.M."/>
        </authorList>
    </citation>
    <scope>NUCLEOTIDE SEQUENCE [LARGE SCALE GENOMIC DNA]</scope>
    <source>
        <strain evidence="2 3">M108</strain>
    </source>
</reference>
<dbReference type="PANTHER" id="PTHR11735:SF11">
    <property type="entry name" value="TRNA THREONYLCARBAMOYLADENOSINE BIOSYNTHESIS PROTEIN TSAB"/>
    <property type="match status" value="1"/>
</dbReference>
<evidence type="ECO:0000259" key="1">
    <source>
        <dbReference type="Pfam" id="PF00814"/>
    </source>
</evidence>
<organism evidence="2 3">
    <name type="scientific">Peptococcus simiae</name>
    <dbReference type="NCBI Taxonomy" id="1643805"/>
    <lineage>
        <taxon>Bacteria</taxon>
        <taxon>Bacillati</taxon>
        <taxon>Bacillota</taxon>
        <taxon>Clostridia</taxon>
        <taxon>Eubacteriales</taxon>
        <taxon>Peptococcaceae</taxon>
        <taxon>Peptococcus</taxon>
    </lineage>
</organism>
<dbReference type="NCBIfam" id="TIGR03725">
    <property type="entry name" value="T6A_YeaZ"/>
    <property type="match status" value="1"/>
</dbReference>
<dbReference type="CDD" id="cd24032">
    <property type="entry name" value="ASKHA_NBD_TsaB"/>
    <property type="match status" value="1"/>
</dbReference>
<dbReference type="EMBL" id="JBJUVG010000002">
    <property type="protein sequence ID" value="MFM9413300.1"/>
    <property type="molecule type" value="Genomic_DNA"/>
</dbReference>
<feature type="domain" description="Gcp-like" evidence="1">
    <location>
        <begin position="34"/>
        <end position="188"/>
    </location>
</feature>
<dbReference type="Pfam" id="PF00814">
    <property type="entry name" value="TsaD"/>
    <property type="match status" value="1"/>
</dbReference>
<dbReference type="InterPro" id="IPR043129">
    <property type="entry name" value="ATPase_NBD"/>
</dbReference>
<comment type="caution">
    <text evidence="2">The sequence shown here is derived from an EMBL/GenBank/DDBJ whole genome shotgun (WGS) entry which is preliminary data.</text>
</comment>
<keyword evidence="2" id="KW-0808">Transferase</keyword>
<dbReference type="GO" id="GO:0061711">
    <property type="term" value="F:tRNA N(6)-L-threonylcarbamoyladenine synthase activity"/>
    <property type="evidence" value="ECO:0007669"/>
    <property type="project" value="UniProtKB-EC"/>
</dbReference>
<proteinExistence type="predicted"/>
<dbReference type="PANTHER" id="PTHR11735">
    <property type="entry name" value="TRNA N6-ADENOSINE THREONYLCARBAMOYLTRANSFERASE"/>
    <property type="match status" value="1"/>
</dbReference>
<dbReference type="InterPro" id="IPR000905">
    <property type="entry name" value="Gcp-like_dom"/>
</dbReference>
<dbReference type="EC" id="2.3.1.234" evidence="2"/>
<keyword evidence="2" id="KW-0012">Acyltransferase</keyword>